<evidence type="ECO:0000313" key="2">
    <source>
        <dbReference type="Proteomes" id="UP000223913"/>
    </source>
</evidence>
<comment type="caution">
    <text evidence="1">The sequence shown here is derived from an EMBL/GenBank/DDBJ whole genome shotgun (WGS) entry which is preliminary data.</text>
</comment>
<dbReference type="RefSeq" id="WP_099149163.1">
    <property type="nucleotide sequence ID" value="NZ_PDUD01000009.1"/>
</dbReference>
<name>A0A2D0NH24_FLAN2</name>
<evidence type="ECO:0000313" key="1">
    <source>
        <dbReference type="EMBL" id="PHN07718.1"/>
    </source>
</evidence>
<dbReference type="Proteomes" id="UP000223913">
    <property type="component" value="Unassembled WGS sequence"/>
</dbReference>
<sequence>MDLRKKVNLIIYRFRERGLEVFLMNEDQDNENWAFPQGDLQDNSESSTDDMDKMIALDPVKQADGDLEEGWAVEGDWHEIPSLKSMLYEDAMQLKEKIKGMEKGTYVLLKDALKKVLPHQYEMLKELKDILTDRNSVKDM</sequence>
<accession>A0A2D0NH24</accession>
<dbReference type="EMBL" id="PDUD01000009">
    <property type="protein sequence ID" value="PHN07718.1"/>
    <property type="molecule type" value="Genomic_DNA"/>
</dbReference>
<reference evidence="1 2" key="1">
    <citation type="submission" date="2017-10" db="EMBL/GenBank/DDBJ databases">
        <title>The draft genome sequence of Lewinella nigricans NBRC 102662.</title>
        <authorList>
            <person name="Wang K."/>
        </authorList>
    </citation>
    <scope>NUCLEOTIDE SEQUENCE [LARGE SCALE GENOMIC DNA]</scope>
    <source>
        <strain evidence="1 2">NBRC 102662</strain>
    </source>
</reference>
<proteinExistence type="predicted"/>
<protein>
    <submittedName>
        <fullName evidence="1">Uncharacterized protein</fullName>
    </submittedName>
</protein>
<dbReference type="AlphaFoldDB" id="A0A2D0NH24"/>
<gene>
    <name evidence="1" type="ORF">CRP01_05450</name>
</gene>
<dbReference type="OrthoDB" id="1493103at2"/>
<keyword evidence="2" id="KW-1185">Reference proteome</keyword>
<organism evidence="1 2">
    <name type="scientific">Flavilitoribacter nigricans (strain ATCC 23147 / DSM 23189 / NBRC 102662 / NCIMB 1420 / SS-2)</name>
    <name type="common">Lewinella nigricans</name>
    <dbReference type="NCBI Taxonomy" id="1122177"/>
    <lineage>
        <taxon>Bacteria</taxon>
        <taxon>Pseudomonadati</taxon>
        <taxon>Bacteroidota</taxon>
        <taxon>Saprospiria</taxon>
        <taxon>Saprospirales</taxon>
        <taxon>Lewinellaceae</taxon>
        <taxon>Flavilitoribacter</taxon>
    </lineage>
</organism>